<keyword evidence="2 4" id="KW-0808">Transferase</keyword>
<evidence type="ECO:0000256" key="2">
    <source>
        <dbReference type="ARBA" id="ARBA00022679"/>
    </source>
</evidence>
<dbReference type="PANTHER" id="PTHR21599">
    <property type="entry name" value="GLYCERATE KINASE"/>
    <property type="match status" value="1"/>
</dbReference>
<evidence type="ECO:0000313" key="6">
    <source>
        <dbReference type="EMBL" id="NMQ30187.1"/>
    </source>
</evidence>
<evidence type="ECO:0000256" key="4">
    <source>
        <dbReference type="PIRNR" id="PIRNR006078"/>
    </source>
</evidence>
<dbReference type="InterPro" id="IPR036129">
    <property type="entry name" value="Glycerate_kinase_sf"/>
</dbReference>
<keyword evidence="3 4" id="KW-0418">Kinase</keyword>
<dbReference type="EMBL" id="SPMY01000112">
    <property type="protein sequence ID" value="NMQ30187.1"/>
    <property type="molecule type" value="Genomic_DNA"/>
</dbReference>
<gene>
    <name evidence="6" type="ORF">E4Q23_21970</name>
</gene>
<dbReference type="InterPro" id="IPR018197">
    <property type="entry name" value="Glycerate_kinase_RE-like"/>
</dbReference>
<proteinExistence type="inferred from homology"/>
<evidence type="ECO:0000256" key="3">
    <source>
        <dbReference type="ARBA" id="ARBA00022777"/>
    </source>
</evidence>
<dbReference type="Pfam" id="PF02595">
    <property type="entry name" value="Gly_kinase"/>
    <property type="match status" value="1"/>
</dbReference>
<keyword evidence="5" id="KW-0732">Signal</keyword>
<feature type="signal peptide" evidence="5">
    <location>
        <begin position="1"/>
        <end position="18"/>
    </location>
</feature>
<reference evidence="6 7" key="1">
    <citation type="submission" date="2019-03" db="EMBL/GenBank/DDBJ databases">
        <title>Metabolic reconstructions from genomes of highly enriched 'Candidatus Accumulibacter' and 'Candidatus Competibacter' bioreactor populations.</title>
        <authorList>
            <person name="Annavajhala M.K."/>
            <person name="Welles L."/>
            <person name="Abbas B."/>
            <person name="Sorokin D."/>
            <person name="Park H."/>
            <person name="Van Loosdrecht M."/>
            <person name="Chandran K."/>
        </authorList>
    </citation>
    <scope>NUCLEOTIDE SEQUENCE [LARGE SCALE GENOMIC DNA]</scope>
    <source>
        <strain evidence="6 7">SBR_S</strain>
    </source>
</reference>
<comment type="similarity">
    <text evidence="1 4">Belongs to the glycerate kinase type-1 family.</text>
</comment>
<evidence type="ECO:0000256" key="5">
    <source>
        <dbReference type="SAM" id="SignalP"/>
    </source>
</evidence>
<keyword evidence="7" id="KW-1185">Reference proteome</keyword>
<name>A0ABX1U4P2_9PROT</name>
<sequence>MKIVLAPNAFKGSLSAMAAAVAMEQGVRAAFPGAEVIKVPVADGGDGLTEVLIDALDGEARVVTVRGPLEEPIQATLCHVPALGLVAVEMAVASGLALLAPQERNPSLTTTYGTGELIRAALDLGVRHIVVGIGGSATNDGGVGMAAALGMRFLDVAGNPVAPVGGALGQIHRIDPSGLDPRLAKLRCEAICDVDNPLLGPRGAAYVYGPQKGASPAQVEELDAGLAHLADVIASDLGLDVRDLPGAGAAGGLGAGLHAFLGAELRRGVDLVLDLVGLDAHLTGADLVITAEGQIDFQTAFGKAPAGVAQRAKLRSIPCMAIAGGIGERITDLHEIGIDAVFSLCHGPMTLEQAMKGGPSLLQAATEQVVRCFFSTSRGGQG</sequence>
<dbReference type="PANTHER" id="PTHR21599:SF0">
    <property type="entry name" value="GLYCERATE KINASE"/>
    <property type="match status" value="1"/>
</dbReference>
<dbReference type="Gene3D" id="3.40.50.10350">
    <property type="entry name" value="Glycerate kinase, domain 1"/>
    <property type="match status" value="1"/>
</dbReference>
<comment type="caution">
    <text evidence="6">The sequence shown here is derived from an EMBL/GenBank/DDBJ whole genome shotgun (WGS) entry which is preliminary data.</text>
</comment>
<dbReference type="SUPFAM" id="SSF110738">
    <property type="entry name" value="Glycerate kinase I"/>
    <property type="match status" value="1"/>
</dbReference>
<dbReference type="GO" id="GO:0016301">
    <property type="term" value="F:kinase activity"/>
    <property type="evidence" value="ECO:0007669"/>
    <property type="project" value="UniProtKB-KW"/>
</dbReference>
<accession>A0ABX1U4P2</accession>
<dbReference type="PIRSF" id="PIRSF006078">
    <property type="entry name" value="GlxK"/>
    <property type="match status" value="1"/>
</dbReference>
<evidence type="ECO:0000313" key="7">
    <source>
        <dbReference type="Proteomes" id="UP000749010"/>
    </source>
</evidence>
<evidence type="ECO:0000256" key="1">
    <source>
        <dbReference type="ARBA" id="ARBA00006284"/>
    </source>
</evidence>
<dbReference type="Gene3D" id="3.90.1510.10">
    <property type="entry name" value="Glycerate kinase, domain 2"/>
    <property type="match status" value="1"/>
</dbReference>
<dbReference type="InterPro" id="IPR004381">
    <property type="entry name" value="Glycerate_kinase"/>
</dbReference>
<feature type="chain" id="PRO_5045106965" evidence="5">
    <location>
        <begin position="19"/>
        <end position="382"/>
    </location>
</feature>
<dbReference type="NCBIfam" id="TIGR00045">
    <property type="entry name" value="glycerate kinase"/>
    <property type="match status" value="1"/>
</dbReference>
<dbReference type="InterPro" id="IPR018193">
    <property type="entry name" value="Glyc_kinase_flavodox-like_fold"/>
</dbReference>
<dbReference type="Proteomes" id="UP000749010">
    <property type="component" value="Unassembled WGS sequence"/>
</dbReference>
<dbReference type="RefSeq" id="WP_169068589.1">
    <property type="nucleotide sequence ID" value="NZ_SPMY01000112.1"/>
</dbReference>
<protein>
    <submittedName>
        <fullName evidence="6">Glycerate kinase</fullName>
    </submittedName>
</protein>
<organism evidence="6 7">
    <name type="scientific">Candidatus Accumulibacter phosphatis</name>
    <dbReference type="NCBI Taxonomy" id="327160"/>
    <lineage>
        <taxon>Bacteria</taxon>
        <taxon>Pseudomonadati</taxon>
        <taxon>Pseudomonadota</taxon>
        <taxon>Betaproteobacteria</taxon>
        <taxon>Candidatus Accumulibacter</taxon>
    </lineage>
</organism>